<evidence type="ECO:0000256" key="1">
    <source>
        <dbReference type="SAM" id="SignalP"/>
    </source>
</evidence>
<evidence type="ECO:0000313" key="2">
    <source>
        <dbReference type="EMBL" id="MDR7335457.1"/>
    </source>
</evidence>
<evidence type="ECO:0008006" key="4">
    <source>
        <dbReference type="Google" id="ProtNLM"/>
    </source>
</evidence>
<dbReference type="EMBL" id="JAVDXV010000010">
    <property type="protein sequence ID" value="MDR7335457.1"/>
    <property type="molecule type" value="Genomic_DNA"/>
</dbReference>
<proteinExistence type="predicted"/>
<dbReference type="Proteomes" id="UP001180825">
    <property type="component" value="Unassembled WGS sequence"/>
</dbReference>
<reference evidence="2 3" key="1">
    <citation type="submission" date="2023-07" db="EMBL/GenBank/DDBJ databases">
        <title>Sorghum-associated microbial communities from plants grown in Nebraska, USA.</title>
        <authorList>
            <person name="Schachtman D."/>
        </authorList>
    </citation>
    <scope>NUCLEOTIDE SEQUENCE [LARGE SCALE GENOMIC DNA]</scope>
    <source>
        <strain evidence="2 3">BE316</strain>
    </source>
</reference>
<feature type="signal peptide" evidence="1">
    <location>
        <begin position="1"/>
        <end position="22"/>
    </location>
</feature>
<organism evidence="2 3">
    <name type="scientific">Roseateles asaccharophilus</name>
    <dbReference type="NCBI Taxonomy" id="582607"/>
    <lineage>
        <taxon>Bacteria</taxon>
        <taxon>Pseudomonadati</taxon>
        <taxon>Pseudomonadota</taxon>
        <taxon>Betaproteobacteria</taxon>
        <taxon>Burkholderiales</taxon>
        <taxon>Sphaerotilaceae</taxon>
        <taxon>Roseateles</taxon>
    </lineage>
</organism>
<sequence length="312" mass="31769">MNAMKKLCLAAALTTLTVPAWAALTYVGTGSYNLGSSSGPGGTAAPTSACGTVNGQDALEFTGAGTSNIGIHAYACDDSVSNFGSRASGDGTYYSQGIARISGTLFTGEDDNFAFAINPGEVGAFGSTAFGASEFQKAKLTIRLVIDGTTYFDEAWSAEVVAGGVSTGSSYDSNGSMAVGFSVLSGSGYYSFGINGGSYELDLGEGEHDIFYEMVSEAWGQVSSTGVCTAVLQDGGRVEAARFAAAAAEGPVFNEPFTSYCGAGARSGDPFALADEPIARALALELPEPMSAGLTLTALLAAFGVRRRSAKR</sequence>
<feature type="chain" id="PRO_5047258209" description="PEP-CTERM sorting domain-containing protein" evidence="1">
    <location>
        <begin position="23"/>
        <end position="312"/>
    </location>
</feature>
<accession>A0ABU2AG70</accession>
<gene>
    <name evidence="2" type="ORF">J2X21_004622</name>
</gene>
<keyword evidence="1" id="KW-0732">Signal</keyword>
<name>A0ABU2AG70_9BURK</name>
<comment type="caution">
    <text evidence="2">The sequence shown here is derived from an EMBL/GenBank/DDBJ whole genome shotgun (WGS) entry which is preliminary data.</text>
</comment>
<keyword evidence="3" id="KW-1185">Reference proteome</keyword>
<evidence type="ECO:0000313" key="3">
    <source>
        <dbReference type="Proteomes" id="UP001180825"/>
    </source>
</evidence>
<protein>
    <recommendedName>
        <fullName evidence="4">PEP-CTERM sorting domain-containing protein</fullName>
    </recommendedName>
</protein>
<dbReference type="RefSeq" id="WP_310332462.1">
    <property type="nucleotide sequence ID" value="NZ_JAVDXV010000010.1"/>
</dbReference>